<proteinExistence type="inferred from homology"/>
<evidence type="ECO:0000256" key="14">
    <source>
        <dbReference type="ARBA" id="ARBA00038036"/>
    </source>
</evidence>
<accession>A0A810Q120</accession>
<comment type="pathway">
    <text evidence="4 16">Cofactor biosynthesis; coenzyme A biosynthesis; CoA from (R)-pantothenate: step 1/5.</text>
</comment>
<comment type="cofactor">
    <cofactor evidence="16">
        <name>NH4(+)</name>
        <dbReference type="ChEBI" id="CHEBI:28938"/>
    </cofactor>
    <cofactor evidence="16">
        <name>K(+)</name>
        <dbReference type="ChEBI" id="CHEBI:29103"/>
    </cofactor>
    <text evidence="16">A monovalent cation. Ammonium or potassium.</text>
</comment>
<evidence type="ECO:0000256" key="11">
    <source>
        <dbReference type="ARBA" id="ARBA00022840"/>
    </source>
</evidence>
<comment type="cofactor">
    <cofactor evidence="2">
        <name>K(+)</name>
        <dbReference type="ChEBI" id="CHEBI:29103"/>
    </cofactor>
</comment>
<dbReference type="PANTHER" id="PTHR34265:SF1">
    <property type="entry name" value="TYPE III PANTOTHENATE KINASE"/>
    <property type="match status" value="1"/>
</dbReference>
<keyword evidence="9 16" id="KW-0547">Nucleotide-binding</keyword>
<gene>
    <name evidence="16 17" type="primary">coaX</name>
    <name evidence="17" type="ORF">MM35RIKEN_06450</name>
</gene>
<evidence type="ECO:0000313" key="18">
    <source>
        <dbReference type="Proteomes" id="UP000681343"/>
    </source>
</evidence>
<dbReference type="KEGG" id="vfa:MM35RIKEN_06450"/>
<dbReference type="GO" id="GO:0004594">
    <property type="term" value="F:pantothenate kinase activity"/>
    <property type="evidence" value="ECO:0007669"/>
    <property type="project" value="UniProtKB-UniRule"/>
</dbReference>
<keyword evidence="11 16" id="KW-0067">ATP-binding</keyword>
<comment type="catalytic activity">
    <reaction evidence="1 16">
        <text>(R)-pantothenate + ATP = (R)-4'-phosphopantothenate + ADP + H(+)</text>
        <dbReference type="Rhea" id="RHEA:16373"/>
        <dbReference type="ChEBI" id="CHEBI:10986"/>
        <dbReference type="ChEBI" id="CHEBI:15378"/>
        <dbReference type="ChEBI" id="CHEBI:29032"/>
        <dbReference type="ChEBI" id="CHEBI:30616"/>
        <dbReference type="ChEBI" id="CHEBI:456216"/>
        <dbReference type="EC" id="2.7.1.33"/>
    </reaction>
</comment>
<dbReference type="InterPro" id="IPR004619">
    <property type="entry name" value="Type_III_PanK"/>
</dbReference>
<evidence type="ECO:0000256" key="1">
    <source>
        <dbReference type="ARBA" id="ARBA00001206"/>
    </source>
</evidence>
<evidence type="ECO:0000256" key="4">
    <source>
        <dbReference type="ARBA" id="ARBA00005225"/>
    </source>
</evidence>
<comment type="function">
    <text evidence="16">Catalyzes the phosphorylation of pantothenate (Pan), the first step in CoA biosynthesis.</text>
</comment>
<evidence type="ECO:0000256" key="16">
    <source>
        <dbReference type="HAMAP-Rule" id="MF_01274"/>
    </source>
</evidence>
<dbReference type="AlphaFoldDB" id="A0A810Q120"/>
<keyword evidence="13 16" id="KW-0173">Coenzyme A biosynthesis</keyword>
<evidence type="ECO:0000256" key="6">
    <source>
        <dbReference type="ARBA" id="ARBA00012102"/>
    </source>
</evidence>
<keyword evidence="7 16" id="KW-0963">Cytoplasm</keyword>
<feature type="binding site" evidence="16">
    <location>
        <begin position="108"/>
        <end position="111"/>
    </location>
    <ligand>
        <name>substrate</name>
    </ligand>
</feature>
<evidence type="ECO:0000256" key="10">
    <source>
        <dbReference type="ARBA" id="ARBA00022777"/>
    </source>
</evidence>
<dbReference type="SUPFAM" id="SSF53067">
    <property type="entry name" value="Actin-like ATPase domain"/>
    <property type="match status" value="2"/>
</dbReference>
<feature type="binding site" evidence="16">
    <location>
        <position position="186"/>
    </location>
    <ligand>
        <name>substrate</name>
    </ligand>
</feature>
<evidence type="ECO:0000256" key="5">
    <source>
        <dbReference type="ARBA" id="ARBA00011738"/>
    </source>
</evidence>
<sequence length="259" mass="28394">MLLAIDIGNSNISVGLFGEGRDLKFLASIDTDSRKTADQISIDLMNLFALYGYDIRQVTGAIFSSVVPGINFMMHKALTRLLGKEPMVVGPGIKTGLNIRMEVHNQLGTDLVANAVAALEKYPAPIIMIEMGTATTISYISRQRTYEGGMMFPGVRLSLDALSEHSALLQNVALQHPTKNLIGKNTEDCMRNGIVYGSAGMLDGIIDRIRETIPGEKPTIVATGGNAPVIVRYCRNQIIYDKYLLMEGLQLIYLKNKEK</sequence>
<dbReference type="GO" id="GO:0005737">
    <property type="term" value="C:cytoplasm"/>
    <property type="evidence" value="ECO:0007669"/>
    <property type="project" value="UniProtKB-SubCell"/>
</dbReference>
<evidence type="ECO:0000256" key="2">
    <source>
        <dbReference type="ARBA" id="ARBA00001958"/>
    </source>
</evidence>
<dbReference type="NCBIfam" id="TIGR00671">
    <property type="entry name" value="baf"/>
    <property type="match status" value="1"/>
</dbReference>
<comment type="similarity">
    <text evidence="14 16">Belongs to the type III pantothenate kinase family.</text>
</comment>
<feature type="binding site" evidence="16">
    <location>
        <position position="133"/>
    </location>
    <ligand>
        <name>ATP</name>
        <dbReference type="ChEBI" id="CHEBI:30616"/>
    </ligand>
</feature>
<dbReference type="EC" id="2.7.1.33" evidence="6 16"/>
<dbReference type="UniPathway" id="UPA00241">
    <property type="reaction ID" value="UER00352"/>
</dbReference>
<evidence type="ECO:0000256" key="3">
    <source>
        <dbReference type="ARBA" id="ARBA00004496"/>
    </source>
</evidence>
<evidence type="ECO:0000256" key="7">
    <source>
        <dbReference type="ARBA" id="ARBA00022490"/>
    </source>
</evidence>
<comment type="caution">
    <text evidence="16">Lacks conserved residue(s) required for the propagation of feature annotation.</text>
</comment>
<dbReference type="HAMAP" id="MF_01274">
    <property type="entry name" value="Pantothen_kinase_3"/>
    <property type="match status" value="1"/>
</dbReference>
<evidence type="ECO:0000256" key="12">
    <source>
        <dbReference type="ARBA" id="ARBA00022958"/>
    </source>
</evidence>
<dbReference type="Pfam" id="PF03309">
    <property type="entry name" value="Pan_kinase"/>
    <property type="match status" value="1"/>
</dbReference>
<dbReference type="CDD" id="cd24015">
    <property type="entry name" value="ASKHA_NBD_PanK-III"/>
    <property type="match status" value="1"/>
</dbReference>
<feature type="binding site" evidence="16">
    <location>
        <begin position="6"/>
        <end position="13"/>
    </location>
    <ligand>
        <name>ATP</name>
        <dbReference type="ChEBI" id="CHEBI:30616"/>
    </ligand>
</feature>
<protein>
    <recommendedName>
        <fullName evidence="15 16">Type III pantothenate kinase</fullName>
        <ecNumber evidence="6 16">2.7.1.33</ecNumber>
    </recommendedName>
    <alternativeName>
        <fullName evidence="16">PanK-III</fullName>
    </alternativeName>
    <alternativeName>
        <fullName evidence="16">Pantothenic acid kinase</fullName>
    </alternativeName>
</protein>
<comment type="subcellular location">
    <subcellularLocation>
        <location evidence="3 16">Cytoplasm</location>
    </subcellularLocation>
</comment>
<keyword evidence="18" id="KW-1185">Reference proteome</keyword>
<organism evidence="17 18">
    <name type="scientific">Vescimonas fastidiosa</name>
    <dbReference type="NCBI Taxonomy" id="2714353"/>
    <lineage>
        <taxon>Bacteria</taxon>
        <taxon>Bacillati</taxon>
        <taxon>Bacillota</taxon>
        <taxon>Clostridia</taxon>
        <taxon>Eubacteriales</taxon>
        <taxon>Oscillospiraceae</taxon>
        <taxon>Vescimonas</taxon>
    </lineage>
</organism>
<keyword evidence="8 16" id="KW-0808">Transferase</keyword>
<reference evidence="17" key="1">
    <citation type="submission" date="2020-09" db="EMBL/GenBank/DDBJ databases">
        <title>New species isolated from human feces.</title>
        <authorList>
            <person name="Kitahara M."/>
            <person name="Shigeno Y."/>
            <person name="Shime M."/>
            <person name="Matsumoto Y."/>
            <person name="Nakamura S."/>
            <person name="Motooka D."/>
            <person name="Fukuoka S."/>
            <person name="Nishikawa H."/>
            <person name="Benno Y."/>
        </authorList>
    </citation>
    <scope>NUCLEOTIDE SEQUENCE</scope>
    <source>
        <strain evidence="17">MM35</strain>
    </source>
</reference>
<keyword evidence="12 16" id="KW-0630">Potassium</keyword>
<dbReference type="PANTHER" id="PTHR34265">
    <property type="entry name" value="TYPE III PANTOTHENATE KINASE"/>
    <property type="match status" value="1"/>
</dbReference>
<dbReference type="InterPro" id="IPR043129">
    <property type="entry name" value="ATPase_NBD"/>
</dbReference>
<evidence type="ECO:0000256" key="15">
    <source>
        <dbReference type="ARBA" id="ARBA00040883"/>
    </source>
</evidence>
<evidence type="ECO:0000256" key="8">
    <source>
        <dbReference type="ARBA" id="ARBA00022679"/>
    </source>
</evidence>
<dbReference type="RefSeq" id="WP_212819256.1">
    <property type="nucleotide sequence ID" value="NZ_AP023415.1"/>
</dbReference>
<evidence type="ECO:0000313" key="17">
    <source>
        <dbReference type="EMBL" id="BCK78453.1"/>
    </source>
</evidence>
<keyword evidence="10 16" id="KW-0418">Kinase</keyword>
<dbReference type="EMBL" id="AP023415">
    <property type="protein sequence ID" value="BCK78453.1"/>
    <property type="molecule type" value="Genomic_DNA"/>
</dbReference>
<dbReference type="Gene3D" id="3.30.420.40">
    <property type="match status" value="2"/>
</dbReference>
<comment type="subunit">
    <text evidence="5 16">Homodimer.</text>
</comment>
<dbReference type="GO" id="GO:0015937">
    <property type="term" value="P:coenzyme A biosynthetic process"/>
    <property type="evidence" value="ECO:0007669"/>
    <property type="project" value="UniProtKB-UniRule"/>
</dbReference>
<dbReference type="NCBIfam" id="NF009855">
    <property type="entry name" value="PRK13321.1"/>
    <property type="match status" value="1"/>
</dbReference>
<evidence type="ECO:0000256" key="13">
    <source>
        <dbReference type="ARBA" id="ARBA00022993"/>
    </source>
</evidence>
<dbReference type="GO" id="GO:0005524">
    <property type="term" value="F:ATP binding"/>
    <property type="evidence" value="ECO:0007669"/>
    <property type="project" value="UniProtKB-UniRule"/>
</dbReference>
<feature type="active site" description="Proton acceptor" evidence="16">
    <location>
        <position position="110"/>
    </location>
</feature>
<evidence type="ECO:0000256" key="9">
    <source>
        <dbReference type="ARBA" id="ARBA00022741"/>
    </source>
</evidence>
<dbReference type="Proteomes" id="UP000681343">
    <property type="component" value="Chromosome"/>
</dbReference>
<name>A0A810Q120_9FIRM</name>